<dbReference type="SUPFAM" id="SSF46689">
    <property type="entry name" value="Homeodomain-like"/>
    <property type="match status" value="1"/>
</dbReference>
<dbReference type="InterPro" id="IPR036271">
    <property type="entry name" value="Tet_transcr_reg_TetR-rel_C_sf"/>
</dbReference>
<dbReference type="InterPro" id="IPR009057">
    <property type="entry name" value="Homeodomain-like_sf"/>
</dbReference>
<evidence type="ECO:0000256" key="1">
    <source>
        <dbReference type="ARBA" id="ARBA00023015"/>
    </source>
</evidence>
<reference evidence="6 7" key="1">
    <citation type="submission" date="2019-12" db="EMBL/GenBank/DDBJ databases">
        <title>Full genome sequence of a Bacillus safensis strain isolated from commercially available natto in Indonesia.</title>
        <authorList>
            <person name="Yoshida M."/>
            <person name="Uomi M."/>
            <person name="Waturangi D."/>
            <person name="Ekaputri J.J."/>
            <person name="Setiamarga D.H.E."/>
        </authorList>
    </citation>
    <scope>NUCLEOTIDE SEQUENCE [LARGE SCALE GENOMIC DNA]</scope>
    <source>
        <strain evidence="6 7">IDN1</strain>
    </source>
</reference>
<organism evidence="6 7">
    <name type="scientific">Bacillus safensis</name>
    <dbReference type="NCBI Taxonomy" id="561879"/>
    <lineage>
        <taxon>Bacteria</taxon>
        <taxon>Bacillati</taxon>
        <taxon>Bacillota</taxon>
        <taxon>Bacilli</taxon>
        <taxon>Bacillales</taxon>
        <taxon>Bacillaceae</taxon>
        <taxon>Bacillus</taxon>
    </lineage>
</organism>
<name>A0A5S9MEX8_BACIA</name>
<dbReference type="GO" id="GO:0003677">
    <property type="term" value="F:DNA binding"/>
    <property type="evidence" value="ECO:0007669"/>
    <property type="project" value="UniProtKB-UniRule"/>
</dbReference>
<dbReference type="Gene3D" id="1.10.357.10">
    <property type="entry name" value="Tetracycline Repressor, domain 2"/>
    <property type="match status" value="1"/>
</dbReference>
<keyword evidence="1" id="KW-0805">Transcription regulation</keyword>
<dbReference type="PROSITE" id="PS50977">
    <property type="entry name" value="HTH_TETR_2"/>
    <property type="match status" value="1"/>
</dbReference>
<keyword evidence="2 4" id="KW-0238">DNA-binding</keyword>
<proteinExistence type="predicted"/>
<dbReference type="AlphaFoldDB" id="A0A5S9MEX8"/>
<dbReference type="Gene3D" id="1.10.10.60">
    <property type="entry name" value="Homeodomain-like"/>
    <property type="match status" value="1"/>
</dbReference>
<dbReference type="PRINTS" id="PR00455">
    <property type="entry name" value="HTHTETR"/>
</dbReference>
<feature type="domain" description="HTH tetR-type" evidence="5">
    <location>
        <begin position="6"/>
        <end position="66"/>
    </location>
</feature>
<sequence length="194" mass="22267">MVRQREFDEEKALDDAMVLFWEKGYRATTLSDLTAKMGIQRPSLYSAFGDKEELFEAALRKYTKQHAVRIRTKLQNNQSVKEAFHTLFTDVVEEEYRDGPSKGCFCINTIVELAPHEEKFEILTREHQMYLSVIFEEEKIVQGIRSGELESSLNAKALAQTLVVSFIGLTVLMKSRPERSFVDHSVATILSILK</sequence>
<evidence type="ECO:0000259" key="5">
    <source>
        <dbReference type="PROSITE" id="PS50977"/>
    </source>
</evidence>
<dbReference type="Pfam" id="PF00440">
    <property type="entry name" value="TetR_N"/>
    <property type="match status" value="1"/>
</dbReference>
<dbReference type="PROSITE" id="PS01081">
    <property type="entry name" value="HTH_TETR_1"/>
    <property type="match status" value="1"/>
</dbReference>
<dbReference type="PANTHER" id="PTHR47506">
    <property type="entry name" value="TRANSCRIPTIONAL REGULATORY PROTEIN"/>
    <property type="match status" value="1"/>
</dbReference>
<evidence type="ECO:0000313" key="6">
    <source>
        <dbReference type="EMBL" id="BBP90439.1"/>
    </source>
</evidence>
<accession>A0A5S9MEX8</accession>
<evidence type="ECO:0000256" key="3">
    <source>
        <dbReference type="ARBA" id="ARBA00023163"/>
    </source>
</evidence>
<feature type="DNA-binding region" description="H-T-H motif" evidence="4">
    <location>
        <begin position="29"/>
        <end position="48"/>
    </location>
</feature>
<dbReference type="Proteomes" id="UP000464658">
    <property type="component" value="Chromosome"/>
</dbReference>
<evidence type="ECO:0000313" key="7">
    <source>
        <dbReference type="Proteomes" id="UP000464658"/>
    </source>
</evidence>
<protein>
    <submittedName>
        <fullName evidence="6">TetR family transcriptional regulator</fullName>
    </submittedName>
</protein>
<evidence type="ECO:0000256" key="2">
    <source>
        <dbReference type="ARBA" id="ARBA00023125"/>
    </source>
</evidence>
<dbReference type="EMBL" id="AP021906">
    <property type="protein sequence ID" value="BBP90439.1"/>
    <property type="molecule type" value="Genomic_DNA"/>
</dbReference>
<evidence type="ECO:0000256" key="4">
    <source>
        <dbReference type="PROSITE-ProRule" id="PRU00335"/>
    </source>
</evidence>
<keyword evidence="3" id="KW-0804">Transcription</keyword>
<gene>
    <name evidence="6" type="ORF">BsIDN1_40570</name>
</gene>
<dbReference type="InterPro" id="IPR023772">
    <property type="entry name" value="DNA-bd_HTH_TetR-type_CS"/>
</dbReference>
<dbReference type="PANTHER" id="PTHR47506:SF1">
    <property type="entry name" value="HTH-TYPE TRANSCRIPTIONAL REGULATOR YJDC"/>
    <property type="match status" value="1"/>
</dbReference>
<dbReference type="SUPFAM" id="SSF48498">
    <property type="entry name" value="Tetracyclin repressor-like, C-terminal domain"/>
    <property type="match status" value="1"/>
</dbReference>
<dbReference type="InterPro" id="IPR001647">
    <property type="entry name" value="HTH_TetR"/>
</dbReference>